<dbReference type="InterPro" id="IPR021607">
    <property type="entry name" value="DUF3224"/>
</dbReference>
<dbReference type="InterPro" id="IPR023159">
    <property type="entry name" value="SO1590-like_sf"/>
</dbReference>
<accession>A0A6M1SX90</accession>
<dbReference type="Pfam" id="PF11528">
    <property type="entry name" value="DUF3224"/>
    <property type="match status" value="1"/>
</dbReference>
<dbReference type="SUPFAM" id="SSF159238">
    <property type="entry name" value="SO1590-like"/>
    <property type="match status" value="1"/>
</dbReference>
<dbReference type="EMBL" id="JAALLT010000001">
    <property type="protein sequence ID" value="NGP75714.1"/>
    <property type="molecule type" value="Genomic_DNA"/>
</dbReference>
<dbReference type="RefSeq" id="WP_165139266.1">
    <property type="nucleotide sequence ID" value="NZ_JAALLT010000001.1"/>
</dbReference>
<organism evidence="1 2">
    <name type="scientific">Halalkalibaculum roseum</name>
    <dbReference type="NCBI Taxonomy" id="2709311"/>
    <lineage>
        <taxon>Bacteria</taxon>
        <taxon>Pseudomonadati</taxon>
        <taxon>Balneolota</taxon>
        <taxon>Balneolia</taxon>
        <taxon>Balneolales</taxon>
        <taxon>Balneolaceae</taxon>
        <taxon>Halalkalibaculum</taxon>
    </lineage>
</organism>
<evidence type="ECO:0000313" key="2">
    <source>
        <dbReference type="Proteomes" id="UP000473278"/>
    </source>
</evidence>
<proteinExistence type="predicted"/>
<evidence type="ECO:0000313" key="1">
    <source>
        <dbReference type="EMBL" id="NGP75714.1"/>
    </source>
</evidence>
<dbReference type="AlphaFoldDB" id="A0A6M1SX90"/>
<dbReference type="Proteomes" id="UP000473278">
    <property type="component" value="Unassembled WGS sequence"/>
</dbReference>
<protein>
    <submittedName>
        <fullName evidence="1">DUF3224 domain-containing protein</fullName>
    </submittedName>
</protein>
<name>A0A6M1SX90_9BACT</name>
<comment type="caution">
    <text evidence="1">The sequence shown here is derived from an EMBL/GenBank/DDBJ whole genome shotgun (WGS) entry which is preliminary data.</text>
</comment>
<keyword evidence="2" id="KW-1185">Reference proteome</keyword>
<gene>
    <name evidence="1" type="ORF">G3570_03665</name>
</gene>
<sequence>MKAKTIFKITGWEEEKIIDLDEGGKLTRAHVGKIYEGELKGEGTVEYLMAYRSDGSADFVGYEKVEGRLKDMKSSFIFEHRGSFKKGVASDTWTVVEGSGSGQLSGITGSVHFEEGHKEEYEVIFNYEL</sequence>
<dbReference type="Gene3D" id="2.40.350.10">
    <property type="entry name" value="SO1590-like"/>
    <property type="match status" value="1"/>
</dbReference>
<reference evidence="1 2" key="1">
    <citation type="submission" date="2020-02" db="EMBL/GenBank/DDBJ databases">
        <title>Balneolaceae bacterium YR4-1, complete genome.</title>
        <authorList>
            <person name="Li Y."/>
            <person name="Wu S."/>
        </authorList>
    </citation>
    <scope>NUCLEOTIDE SEQUENCE [LARGE SCALE GENOMIC DNA]</scope>
    <source>
        <strain evidence="1 2">YR4-1</strain>
    </source>
</reference>